<feature type="transmembrane region" description="Helical" evidence="2">
    <location>
        <begin position="524"/>
        <end position="546"/>
    </location>
</feature>
<organism evidence="4 5">
    <name type="scientific">Tagetes erecta</name>
    <name type="common">African marigold</name>
    <dbReference type="NCBI Taxonomy" id="13708"/>
    <lineage>
        <taxon>Eukaryota</taxon>
        <taxon>Viridiplantae</taxon>
        <taxon>Streptophyta</taxon>
        <taxon>Embryophyta</taxon>
        <taxon>Tracheophyta</taxon>
        <taxon>Spermatophyta</taxon>
        <taxon>Magnoliopsida</taxon>
        <taxon>eudicotyledons</taxon>
        <taxon>Gunneridae</taxon>
        <taxon>Pentapetalae</taxon>
        <taxon>asterids</taxon>
        <taxon>campanulids</taxon>
        <taxon>Asterales</taxon>
        <taxon>Asteraceae</taxon>
        <taxon>Asteroideae</taxon>
        <taxon>Heliantheae alliance</taxon>
        <taxon>Tageteae</taxon>
        <taxon>Tagetes</taxon>
    </lineage>
</organism>
<dbReference type="Pfam" id="PF12796">
    <property type="entry name" value="Ank_2"/>
    <property type="match status" value="1"/>
</dbReference>
<dbReference type="EMBL" id="JAUHHV010000001">
    <property type="protein sequence ID" value="KAK1437956.1"/>
    <property type="molecule type" value="Genomic_DNA"/>
</dbReference>
<evidence type="ECO:0000313" key="5">
    <source>
        <dbReference type="Proteomes" id="UP001229421"/>
    </source>
</evidence>
<keyword evidence="5" id="KW-1185">Reference proteome</keyword>
<feature type="transmembrane region" description="Helical" evidence="2">
    <location>
        <begin position="438"/>
        <end position="458"/>
    </location>
</feature>
<dbReference type="Proteomes" id="UP001229421">
    <property type="component" value="Unassembled WGS sequence"/>
</dbReference>
<evidence type="ECO:0000256" key="1">
    <source>
        <dbReference type="PROSITE-ProRule" id="PRU00023"/>
    </source>
</evidence>
<dbReference type="InterPro" id="IPR002110">
    <property type="entry name" value="Ankyrin_rpt"/>
</dbReference>
<evidence type="ECO:0000259" key="3">
    <source>
        <dbReference type="Pfam" id="PF13962"/>
    </source>
</evidence>
<dbReference type="AlphaFoldDB" id="A0AAD8PA72"/>
<feature type="domain" description="PGG" evidence="3">
    <location>
        <begin position="433"/>
        <end position="544"/>
    </location>
</feature>
<dbReference type="SUPFAM" id="SSF48403">
    <property type="entry name" value="Ankyrin repeat"/>
    <property type="match status" value="1"/>
</dbReference>
<feature type="transmembrane region" description="Helical" evidence="2">
    <location>
        <begin position="552"/>
        <end position="577"/>
    </location>
</feature>
<dbReference type="PROSITE" id="PS50088">
    <property type="entry name" value="ANK_REPEAT"/>
    <property type="match status" value="1"/>
</dbReference>
<dbReference type="SMART" id="SM00248">
    <property type="entry name" value="ANK"/>
    <property type="match status" value="2"/>
</dbReference>
<name>A0AAD8PA72_TARER</name>
<dbReference type="PANTHER" id="PTHR24177">
    <property type="entry name" value="CASKIN"/>
    <property type="match status" value="1"/>
</dbReference>
<keyword evidence="1" id="KW-0040">ANK repeat</keyword>
<reference evidence="4" key="1">
    <citation type="journal article" date="2023" name="bioRxiv">
        <title>Improved chromosome-level genome assembly for marigold (Tagetes erecta).</title>
        <authorList>
            <person name="Jiang F."/>
            <person name="Yuan L."/>
            <person name="Wang S."/>
            <person name="Wang H."/>
            <person name="Xu D."/>
            <person name="Wang A."/>
            <person name="Fan W."/>
        </authorList>
    </citation>
    <scope>NUCLEOTIDE SEQUENCE</scope>
    <source>
        <strain evidence="4">WSJ</strain>
        <tissue evidence="4">Leaf</tissue>
    </source>
</reference>
<dbReference type="Gene3D" id="1.25.40.20">
    <property type="entry name" value="Ankyrin repeat-containing domain"/>
    <property type="match status" value="1"/>
</dbReference>
<dbReference type="PANTHER" id="PTHR24177:SF304">
    <property type="entry name" value="ANKYRIN REPEAT-CONTAINING DOMAIN, PGG DOMAIN PROTEIN-RELATED"/>
    <property type="match status" value="1"/>
</dbReference>
<sequence>MYLTSFEIVKNVHLAFISADTQFIDLKMTTNYNHVITDLPIYKAALHDDWDSVSQIFQQHPELMTKRITYGWHTPLIIAVGTNRCHRFVEKLVKGIVANDAKDKMFLATDSGVNPLHYAAMVGNTTAAELLVKQNPDMTQVADPRGATPLKLAAWHGHKETLNYLLTVTRDVPGEEGGSPYTGVAGGDLITLTIMAGFYDVAFDIINLHPNIVLEHDRNGQTALQVLALKPTIFSSGSRLGFWGRLIYSSKPIKDIQEIKENNYMSSLLVDRICKIVIGKVDHDLAWKMFGPAITTAVHHGTHELIEQCILTYPGILWYNVGGFYLILNAIKQRQEKVYNFVHQMSGHKVFAATLHDEKENENLLHIAAKLAPPHRLNVVTGAALQMQRELQWFQEVEKFIEPSYKEALNNKEQTPRMVFTEAHKELLVQGQEWMKDTASSCTVVAALIVTMAFAGVFTVPGGNQDNGKPLFQNKRTFMLFIVSDAFALFSSATSVLMFLGILTSRYAEADFLYALPKRLTIGLLSLFMSLAATLIAFSSAVALVLEGKVTWIAAPLVMATSIPVCLFALLQFPLLVELFNSTYGKSIFHRQNNRWIH</sequence>
<evidence type="ECO:0000313" key="4">
    <source>
        <dbReference type="EMBL" id="KAK1437956.1"/>
    </source>
</evidence>
<comment type="caution">
    <text evidence="4">The sequence shown here is derived from an EMBL/GenBank/DDBJ whole genome shotgun (WGS) entry which is preliminary data.</text>
</comment>
<keyword evidence="2" id="KW-1133">Transmembrane helix</keyword>
<feature type="transmembrane region" description="Helical" evidence="2">
    <location>
        <begin position="478"/>
        <end position="503"/>
    </location>
</feature>
<dbReference type="GO" id="GO:0016020">
    <property type="term" value="C:membrane"/>
    <property type="evidence" value="ECO:0007669"/>
    <property type="project" value="TreeGrafter"/>
</dbReference>
<keyword evidence="2" id="KW-0472">Membrane</keyword>
<protein>
    <recommendedName>
        <fullName evidence="3">PGG domain-containing protein</fullName>
    </recommendedName>
</protein>
<gene>
    <name evidence="4" type="ORF">QVD17_03756</name>
</gene>
<dbReference type="Pfam" id="PF13962">
    <property type="entry name" value="PGG"/>
    <property type="match status" value="1"/>
</dbReference>
<keyword evidence="2" id="KW-0812">Transmembrane</keyword>
<evidence type="ECO:0000256" key="2">
    <source>
        <dbReference type="SAM" id="Phobius"/>
    </source>
</evidence>
<dbReference type="InterPro" id="IPR026961">
    <property type="entry name" value="PGG_dom"/>
</dbReference>
<feature type="repeat" description="ANK" evidence="1">
    <location>
        <begin position="111"/>
        <end position="143"/>
    </location>
</feature>
<feature type="transmembrane region" description="Helical" evidence="2">
    <location>
        <begin position="310"/>
        <end position="328"/>
    </location>
</feature>
<dbReference type="PROSITE" id="PS50297">
    <property type="entry name" value="ANK_REP_REGION"/>
    <property type="match status" value="1"/>
</dbReference>
<accession>A0AAD8PA72</accession>
<dbReference type="InterPro" id="IPR036770">
    <property type="entry name" value="Ankyrin_rpt-contain_sf"/>
</dbReference>
<proteinExistence type="predicted"/>